<sequence>MSKKRIIIPEKQLYHLYFKKKLSFSKIAKLIRISHPTVVSRFREYGFKARKYGEWLTKYKKENFSGNDEEKAYIMGFFVGDLNAYKPSKNSDIIVVRCHSTQISQLHLVKSLFNKYGHVTISESKTTNNRPSFHINCYLNNSFSFLLIKKPYRIEDWIVKKNKNCISFIAGYIDAEGNFILNQNRARFKIDSYDFSILSWMHNWCKKHKIISKFKLLAKRGSLRYDKIYRWNNDLWRLNINEANALLKFCRTILPFLKHRKRIKDVKKCVLNIIKRRRNGTIKS</sequence>
<dbReference type="AlphaFoldDB" id="A0A2M7B559"/>
<evidence type="ECO:0000313" key="1">
    <source>
        <dbReference type="EMBL" id="PIU98264.1"/>
    </source>
</evidence>
<dbReference type="Proteomes" id="UP000228949">
    <property type="component" value="Unassembled WGS sequence"/>
</dbReference>
<proteinExistence type="predicted"/>
<organism evidence="1 2">
    <name type="scientific">Candidatus Wolfebacteria bacterium CG03_land_8_20_14_0_80_40_12</name>
    <dbReference type="NCBI Taxonomy" id="1975069"/>
    <lineage>
        <taxon>Bacteria</taxon>
        <taxon>Candidatus Wolfeibacteriota</taxon>
    </lineage>
</organism>
<evidence type="ECO:0008006" key="3">
    <source>
        <dbReference type="Google" id="ProtNLM"/>
    </source>
</evidence>
<gene>
    <name evidence="1" type="ORF">COS61_02335</name>
</gene>
<dbReference type="Gene3D" id="3.10.28.10">
    <property type="entry name" value="Homing endonucleases"/>
    <property type="match status" value="1"/>
</dbReference>
<dbReference type="InterPro" id="IPR027434">
    <property type="entry name" value="Homing_endonucl"/>
</dbReference>
<dbReference type="SUPFAM" id="SSF55608">
    <property type="entry name" value="Homing endonucleases"/>
    <property type="match status" value="1"/>
</dbReference>
<comment type="caution">
    <text evidence="1">The sequence shown here is derived from an EMBL/GenBank/DDBJ whole genome shotgun (WGS) entry which is preliminary data.</text>
</comment>
<reference evidence="2" key="1">
    <citation type="submission" date="2017-09" db="EMBL/GenBank/DDBJ databases">
        <title>Depth-based differentiation of microbial function through sediment-hosted aquifers and enrichment of novel symbionts in the deep terrestrial subsurface.</title>
        <authorList>
            <person name="Probst A.J."/>
            <person name="Ladd B."/>
            <person name="Jarett J.K."/>
            <person name="Geller-Mcgrath D.E."/>
            <person name="Sieber C.M.K."/>
            <person name="Emerson J.B."/>
            <person name="Anantharaman K."/>
            <person name="Thomas B.C."/>
            <person name="Malmstrom R."/>
            <person name="Stieglmeier M."/>
            <person name="Klingl A."/>
            <person name="Woyke T."/>
            <person name="Ryan C.M."/>
            <person name="Banfield J.F."/>
        </authorList>
    </citation>
    <scope>NUCLEOTIDE SEQUENCE [LARGE SCALE GENOMIC DNA]</scope>
</reference>
<accession>A0A2M7B559</accession>
<protein>
    <recommendedName>
        <fullName evidence="3">Homing endonuclease LAGLIDADG domain-containing protein</fullName>
    </recommendedName>
</protein>
<evidence type="ECO:0000313" key="2">
    <source>
        <dbReference type="Proteomes" id="UP000228949"/>
    </source>
</evidence>
<name>A0A2M7B559_9BACT</name>
<dbReference type="EMBL" id="PEVJ01000057">
    <property type="protein sequence ID" value="PIU98264.1"/>
    <property type="molecule type" value="Genomic_DNA"/>
</dbReference>